<feature type="region of interest" description="Disordered" evidence="1">
    <location>
        <begin position="138"/>
        <end position="166"/>
    </location>
</feature>
<evidence type="ECO:0000256" key="1">
    <source>
        <dbReference type="SAM" id="MobiDB-lite"/>
    </source>
</evidence>
<name>A0A9D5DDZ0_9CRYT</name>
<organism evidence="2">
    <name type="scientific">Cryptosporidium canis</name>
    <dbReference type="NCBI Taxonomy" id="195482"/>
    <lineage>
        <taxon>Eukaryota</taxon>
        <taxon>Sar</taxon>
        <taxon>Alveolata</taxon>
        <taxon>Apicomplexa</taxon>
        <taxon>Conoidasida</taxon>
        <taxon>Coccidia</taxon>
        <taxon>Eucoccidiorida</taxon>
        <taxon>Eimeriorina</taxon>
        <taxon>Cryptosporidiidae</taxon>
        <taxon>Cryptosporidium</taxon>
    </lineage>
</organism>
<dbReference type="AlphaFoldDB" id="A0A9D5DDZ0"/>
<protein>
    <submittedName>
        <fullName evidence="2">Uncharacterized protein</fullName>
    </submittedName>
</protein>
<sequence length="232" mass="26869">MISSVDSNDREFYDFCNDPKRREREDDYINREMFPTLDLSMEGIQESIAKVRKECQQGQELLREIDYMLAILYSRISVFSSSSNPSFSLQSISELDSLVKEYEAKRALVYESLARKVELKSELERLYLDFVGKQRSQHGPMEDAQSLSQLPWPLDPTQMSPSSESDWSVMNDIEWDSESSCLNELSDQEGDRDSTFPEMSIPDSHSTNFEYIQQDQSEESEQEAYLGPQAMQ</sequence>
<accession>A0A9D5DDZ0</accession>
<feature type="region of interest" description="Disordered" evidence="1">
    <location>
        <begin position="178"/>
        <end position="232"/>
    </location>
</feature>
<proteinExistence type="predicted"/>
<dbReference type="Proteomes" id="UP001067231">
    <property type="component" value="Unassembled WGS sequence"/>
</dbReference>
<feature type="compositionally biased region" description="Polar residues" evidence="1">
    <location>
        <begin position="157"/>
        <end position="166"/>
    </location>
</feature>
<dbReference type="EMBL" id="JAPCXC010000117">
    <property type="protein sequence ID" value="KAJ1604864.1"/>
    <property type="molecule type" value="Genomic_DNA"/>
</dbReference>
<dbReference type="OrthoDB" id="342569at2759"/>
<evidence type="ECO:0000313" key="2">
    <source>
        <dbReference type="EMBL" id="KAJ1604864.1"/>
    </source>
</evidence>
<reference evidence="2" key="1">
    <citation type="submission" date="2022-10" db="EMBL/GenBank/DDBJ databases">
        <title>Adaptive evolution leads to modifications in subtelomeric GC content in a zoonotic Cryptosporidium species.</title>
        <authorList>
            <person name="Li J."/>
            <person name="Feng Y."/>
            <person name="Xiao L."/>
        </authorList>
    </citation>
    <scope>NUCLEOTIDE SEQUENCE</scope>
    <source>
        <strain evidence="2">33844</strain>
    </source>
</reference>
<comment type="caution">
    <text evidence="2">The sequence shown here is derived from an EMBL/GenBank/DDBJ whole genome shotgun (WGS) entry which is preliminary data.</text>
</comment>
<gene>
    <name evidence="2" type="ORF">OJ253_3434</name>
</gene>